<evidence type="ECO:0000256" key="2">
    <source>
        <dbReference type="ARBA" id="ARBA00023125"/>
    </source>
</evidence>
<dbReference type="GO" id="GO:0009307">
    <property type="term" value="P:DNA restriction-modification system"/>
    <property type="evidence" value="ECO:0007669"/>
    <property type="project" value="UniProtKB-KW"/>
</dbReference>
<keyword evidence="1" id="KW-0680">Restriction system</keyword>
<gene>
    <name evidence="3" type="ORF">SAMN05216174_113166</name>
</gene>
<organism evidence="3 4">
    <name type="scientific">Actinokineospora iranica</name>
    <dbReference type="NCBI Taxonomy" id="1271860"/>
    <lineage>
        <taxon>Bacteria</taxon>
        <taxon>Bacillati</taxon>
        <taxon>Actinomycetota</taxon>
        <taxon>Actinomycetes</taxon>
        <taxon>Pseudonocardiales</taxon>
        <taxon>Pseudonocardiaceae</taxon>
        <taxon>Actinokineospora</taxon>
    </lineage>
</organism>
<dbReference type="InterPro" id="IPR052021">
    <property type="entry name" value="Type-I_RS_S_subunit"/>
</dbReference>
<evidence type="ECO:0000313" key="4">
    <source>
        <dbReference type="Proteomes" id="UP000199501"/>
    </source>
</evidence>
<dbReference type="EMBL" id="FMZZ01000013">
    <property type="protein sequence ID" value="SDD58717.1"/>
    <property type="molecule type" value="Genomic_DNA"/>
</dbReference>
<dbReference type="OrthoDB" id="3197085at2"/>
<proteinExistence type="predicted"/>
<dbReference type="SUPFAM" id="SSF116734">
    <property type="entry name" value="DNA methylase specificity domain"/>
    <property type="match status" value="2"/>
</dbReference>
<dbReference type="STRING" id="1271860.SAMN05216174_113166"/>
<dbReference type="PANTHER" id="PTHR30408">
    <property type="entry name" value="TYPE-1 RESTRICTION ENZYME ECOKI SPECIFICITY PROTEIN"/>
    <property type="match status" value="1"/>
</dbReference>
<accession>A0A1G6W0G3</accession>
<dbReference type="AlphaFoldDB" id="A0A1G6W0G3"/>
<dbReference type="InterPro" id="IPR044946">
    <property type="entry name" value="Restrct_endonuc_typeI_TRD_sf"/>
</dbReference>
<dbReference type="GO" id="GO:0003677">
    <property type="term" value="F:DNA binding"/>
    <property type="evidence" value="ECO:0007669"/>
    <property type="project" value="UniProtKB-KW"/>
</dbReference>
<keyword evidence="2" id="KW-0238">DNA-binding</keyword>
<evidence type="ECO:0000313" key="3">
    <source>
        <dbReference type="EMBL" id="SDD58717.1"/>
    </source>
</evidence>
<dbReference type="PANTHER" id="PTHR30408:SF12">
    <property type="entry name" value="TYPE I RESTRICTION ENZYME MJAVIII SPECIFICITY SUBUNIT"/>
    <property type="match status" value="1"/>
</dbReference>
<reference evidence="4" key="1">
    <citation type="submission" date="2016-10" db="EMBL/GenBank/DDBJ databases">
        <authorList>
            <person name="Varghese N."/>
            <person name="Submissions S."/>
        </authorList>
    </citation>
    <scope>NUCLEOTIDE SEQUENCE [LARGE SCALE GENOMIC DNA]</scope>
    <source>
        <strain evidence="4">IBRC-M 10403</strain>
    </source>
</reference>
<dbReference type="RefSeq" id="WP_091455096.1">
    <property type="nucleotide sequence ID" value="NZ_FMZZ01000013.1"/>
</dbReference>
<protein>
    <submittedName>
        <fullName evidence="3">Type I restriction enzyme, S subunit</fullName>
    </submittedName>
</protein>
<dbReference type="Gene3D" id="3.90.220.20">
    <property type="entry name" value="DNA methylase specificity domains"/>
    <property type="match status" value="3"/>
</dbReference>
<name>A0A1G6W0G3_9PSEU</name>
<sequence length="478" mass="52104">MSGIASWVTAKDLRHRLDADFYRPEYLEFDHRAEARGLKMRQVVEISSLVTDGTHKTPSYVDSGVPFLSAKNIRNGFVDAGSGHKYVSAAEFDQLERWNCAPRPDDVLVAKSGSIGSAGLASGAYDRFAVFESAAIIRPSGVSPAYLSAYLNSRLGQLQIRRNSKGAVIRHLHLEDLREVEVPLPDRRIQDYIGAKVELAERCRAVASREREKLGTELATLYEGCPHAALSSLTTMVAPAEIDGSRLDAWYHQRRFITLTEWLRRNPAFVKLGKVASLSSDRWSPGAHGQSTFRYIEISDVDSSTGHVSHSEVPVENAPSRARKLLRGFDVLASTVRPNRGAVGLVPDSLDGAVATTGFAVVRAVSKTDAFFLLAVLRHPASTAQLMRCNTGSAYPAIEESVLPQIWIPGAKPGTRKSLGARELRRTTLLQTAVDLVDQAKADVEALIEGTLDAQAILAETLKPPTADDIPELAEDDA</sequence>
<dbReference type="Proteomes" id="UP000199501">
    <property type="component" value="Unassembled WGS sequence"/>
</dbReference>
<evidence type="ECO:0000256" key="1">
    <source>
        <dbReference type="ARBA" id="ARBA00022747"/>
    </source>
</evidence>
<keyword evidence="4" id="KW-1185">Reference proteome</keyword>